<evidence type="ECO:0000313" key="6">
    <source>
        <dbReference type="EMBL" id="TQS42372.1"/>
    </source>
</evidence>
<evidence type="ECO:0000256" key="3">
    <source>
        <dbReference type="ARBA" id="ARBA00023163"/>
    </source>
</evidence>
<dbReference type="InterPro" id="IPR001647">
    <property type="entry name" value="HTH_TetR"/>
</dbReference>
<keyword evidence="3" id="KW-0804">Transcription</keyword>
<keyword evidence="7" id="KW-1185">Reference proteome</keyword>
<dbReference type="GO" id="GO:0045892">
    <property type="term" value="P:negative regulation of DNA-templated transcription"/>
    <property type="evidence" value="ECO:0007669"/>
    <property type="project" value="InterPro"/>
</dbReference>
<dbReference type="InterPro" id="IPR036271">
    <property type="entry name" value="Tet_transcr_reg_TetR-rel_C_sf"/>
</dbReference>
<comment type="caution">
    <text evidence="6">The sequence shown here is derived from an EMBL/GenBank/DDBJ whole genome shotgun (WGS) entry which is preliminary data.</text>
</comment>
<dbReference type="Proteomes" id="UP000317982">
    <property type="component" value="Unassembled WGS sequence"/>
</dbReference>
<dbReference type="Pfam" id="PF02909">
    <property type="entry name" value="TetR_C_1"/>
    <property type="match status" value="1"/>
</dbReference>
<dbReference type="InterPro" id="IPR050109">
    <property type="entry name" value="HTH-type_TetR-like_transc_reg"/>
</dbReference>
<gene>
    <name evidence="6" type="ORF">FL583_23955</name>
</gene>
<dbReference type="InParanoid" id="A0A545AM21"/>
<evidence type="ECO:0000256" key="4">
    <source>
        <dbReference type="PROSITE-ProRule" id="PRU00335"/>
    </source>
</evidence>
<evidence type="ECO:0000313" key="7">
    <source>
        <dbReference type="Proteomes" id="UP000317982"/>
    </source>
</evidence>
<dbReference type="PANTHER" id="PTHR30055:SF151">
    <property type="entry name" value="TRANSCRIPTIONAL REGULATORY PROTEIN"/>
    <property type="match status" value="1"/>
</dbReference>
<evidence type="ECO:0000256" key="1">
    <source>
        <dbReference type="ARBA" id="ARBA00023015"/>
    </source>
</evidence>
<keyword evidence="2 4" id="KW-0238">DNA-binding</keyword>
<dbReference type="RefSeq" id="WP_142707062.1">
    <property type="nucleotide sequence ID" value="NZ_VIRS01000018.1"/>
</dbReference>
<dbReference type="GO" id="GO:0000976">
    <property type="term" value="F:transcription cis-regulatory region binding"/>
    <property type="evidence" value="ECO:0007669"/>
    <property type="project" value="TreeGrafter"/>
</dbReference>
<dbReference type="InterPro" id="IPR009057">
    <property type="entry name" value="Homeodomain-like_sf"/>
</dbReference>
<dbReference type="GO" id="GO:0003700">
    <property type="term" value="F:DNA-binding transcription factor activity"/>
    <property type="evidence" value="ECO:0007669"/>
    <property type="project" value="TreeGrafter"/>
</dbReference>
<dbReference type="SUPFAM" id="SSF46689">
    <property type="entry name" value="Homeodomain-like"/>
    <property type="match status" value="1"/>
</dbReference>
<dbReference type="OrthoDB" id="2570341at2"/>
<feature type="domain" description="HTH tetR-type" evidence="5">
    <location>
        <begin position="17"/>
        <end position="77"/>
    </location>
</feature>
<sequence>MLVWERPEPPSRPAPTPLSRASIVRAAIDLADTEGLDAVSLRKVGAALGAGPMRLYGYIATKEELLDLMVDEVYGEMPPPGADALRDRALAIRDAVRRHEWFADLMGGRPQIGPNALANLDATLAAVGGADDPASAWRAVGAVSAYAIGAVRQEVAEGRAARVSGQSEDEWRRSVAPYLTGVLDRYPTLAHVITSGPDEDPDATFATGLEFVLAGIRARTVGG</sequence>
<keyword evidence="1" id="KW-0805">Transcription regulation</keyword>
<protein>
    <submittedName>
        <fullName evidence="6">TetR/AcrR family transcriptional regulator</fullName>
    </submittedName>
</protein>
<dbReference type="Gene3D" id="1.10.10.60">
    <property type="entry name" value="Homeodomain-like"/>
    <property type="match status" value="1"/>
</dbReference>
<dbReference type="Pfam" id="PF00440">
    <property type="entry name" value="TetR_N"/>
    <property type="match status" value="1"/>
</dbReference>
<name>A0A545AM21_9ACTN</name>
<dbReference type="PANTHER" id="PTHR30055">
    <property type="entry name" value="HTH-TYPE TRANSCRIPTIONAL REGULATOR RUTR"/>
    <property type="match status" value="1"/>
</dbReference>
<reference evidence="6 7" key="1">
    <citation type="submission" date="2019-07" db="EMBL/GenBank/DDBJ databases">
        <title>Cryptosporangium phraense sp. nov., isolated from plant litter.</title>
        <authorList>
            <person name="Suriyachadkun C."/>
        </authorList>
    </citation>
    <scope>NUCLEOTIDE SEQUENCE [LARGE SCALE GENOMIC DNA]</scope>
    <source>
        <strain evidence="6 7">A-T 5661</strain>
    </source>
</reference>
<organism evidence="6 7">
    <name type="scientific">Cryptosporangium phraense</name>
    <dbReference type="NCBI Taxonomy" id="2593070"/>
    <lineage>
        <taxon>Bacteria</taxon>
        <taxon>Bacillati</taxon>
        <taxon>Actinomycetota</taxon>
        <taxon>Actinomycetes</taxon>
        <taxon>Cryptosporangiales</taxon>
        <taxon>Cryptosporangiaceae</taxon>
        <taxon>Cryptosporangium</taxon>
    </lineage>
</organism>
<proteinExistence type="predicted"/>
<dbReference type="Gene3D" id="1.10.357.10">
    <property type="entry name" value="Tetracycline Repressor, domain 2"/>
    <property type="match status" value="1"/>
</dbReference>
<dbReference type="AlphaFoldDB" id="A0A545AM21"/>
<accession>A0A545AM21</accession>
<feature type="DNA-binding region" description="H-T-H motif" evidence="4">
    <location>
        <begin position="40"/>
        <end position="59"/>
    </location>
</feature>
<dbReference type="InterPro" id="IPR004111">
    <property type="entry name" value="Repressor_TetR_C"/>
</dbReference>
<dbReference type="PROSITE" id="PS50977">
    <property type="entry name" value="HTH_TETR_2"/>
    <property type="match status" value="1"/>
</dbReference>
<evidence type="ECO:0000259" key="5">
    <source>
        <dbReference type="PROSITE" id="PS50977"/>
    </source>
</evidence>
<evidence type="ECO:0000256" key="2">
    <source>
        <dbReference type="ARBA" id="ARBA00023125"/>
    </source>
</evidence>
<dbReference type="SUPFAM" id="SSF48498">
    <property type="entry name" value="Tetracyclin repressor-like, C-terminal domain"/>
    <property type="match status" value="1"/>
</dbReference>
<dbReference type="EMBL" id="VIRS01000018">
    <property type="protein sequence ID" value="TQS42372.1"/>
    <property type="molecule type" value="Genomic_DNA"/>
</dbReference>